<name>A0A502FYX5_9SPHN</name>
<comment type="caution">
    <text evidence="6">Lacks conserved residue(s) required for the propagation of feature annotation.</text>
</comment>
<gene>
    <name evidence="7" type="ORF">EAH76_05220</name>
</gene>
<dbReference type="AlphaFoldDB" id="A0A502FYX5"/>
<evidence type="ECO:0000256" key="4">
    <source>
        <dbReference type="ARBA" id="ARBA00022989"/>
    </source>
</evidence>
<keyword evidence="4 6" id="KW-1133">Transmembrane helix</keyword>
<feature type="transmembrane region" description="Helical" evidence="6">
    <location>
        <begin position="202"/>
        <end position="223"/>
    </location>
</feature>
<evidence type="ECO:0000313" key="7">
    <source>
        <dbReference type="EMBL" id="TPG54103.1"/>
    </source>
</evidence>
<proteinExistence type="inferred from homology"/>
<keyword evidence="3 6" id="KW-0812">Transmembrane</keyword>
<keyword evidence="6" id="KW-1003">Cell membrane</keyword>
<evidence type="ECO:0000313" key="8">
    <source>
        <dbReference type="Proteomes" id="UP000319931"/>
    </source>
</evidence>
<reference evidence="7 8" key="1">
    <citation type="journal article" date="2019" name="Environ. Microbiol.">
        <title>Species interactions and distinct microbial communities in high Arctic permafrost affected cryosols are associated with the CH4 and CO2 gas fluxes.</title>
        <authorList>
            <person name="Altshuler I."/>
            <person name="Hamel J."/>
            <person name="Turney S."/>
            <person name="Magnuson E."/>
            <person name="Levesque R."/>
            <person name="Greer C."/>
            <person name="Whyte L.G."/>
        </authorList>
    </citation>
    <scope>NUCLEOTIDE SEQUENCE [LARGE SCALE GENOMIC DNA]</scope>
    <source>
        <strain evidence="7 8">E6.1</strain>
    </source>
</reference>
<sequence length="231" mass="24566">MRRSPATMAALLVVAGVLCAGLIGLGIWQIERLSWKRALIASVEQRVHAAPVLAPGPDRWATVSAAQDGYRHVRVAGRYRDTATVFVQAVTERGPGFWAMTPLLSDRGFTVLINRGFVTTRQAPAGGAASVSGLLRPSEPGGGFLRRNDPAANRWYSRDVAAIAAAQRLGRVAPYFIDADAGPPGSRPVGGLTVIRFPNNHLVYALTWFVLAAMVAGAGAMLVRSQRRGAA</sequence>
<organism evidence="7 8">
    <name type="scientific">Sphingomonas glacialis</name>
    <dbReference type="NCBI Taxonomy" id="658225"/>
    <lineage>
        <taxon>Bacteria</taxon>
        <taxon>Pseudomonadati</taxon>
        <taxon>Pseudomonadota</taxon>
        <taxon>Alphaproteobacteria</taxon>
        <taxon>Sphingomonadales</taxon>
        <taxon>Sphingomonadaceae</taxon>
        <taxon>Sphingomonas</taxon>
    </lineage>
</organism>
<comment type="similarity">
    <text evidence="2 6">Belongs to the SURF1 family.</text>
</comment>
<keyword evidence="8" id="KW-1185">Reference proteome</keyword>
<dbReference type="RefSeq" id="WP_140848913.1">
    <property type="nucleotide sequence ID" value="NZ_RCZC01000002.1"/>
</dbReference>
<evidence type="ECO:0000256" key="2">
    <source>
        <dbReference type="ARBA" id="ARBA00007165"/>
    </source>
</evidence>
<dbReference type="Proteomes" id="UP000319931">
    <property type="component" value="Unassembled WGS sequence"/>
</dbReference>
<keyword evidence="5 6" id="KW-0472">Membrane</keyword>
<evidence type="ECO:0000256" key="3">
    <source>
        <dbReference type="ARBA" id="ARBA00022692"/>
    </source>
</evidence>
<accession>A0A502FYX5</accession>
<evidence type="ECO:0000256" key="1">
    <source>
        <dbReference type="ARBA" id="ARBA00004370"/>
    </source>
</evidence>
<dbReference type="Pfam" id="PF02104">
    <property type="entry name" value="SURF1"/>
    <property type="match status" value="1"/>
</dbReference>
<dbReference type="GO" id="GO:0005886">
    <property type="term" value="C:plasma membrane"/>
    <property type="evidence" value="ECO:0007669"/>
    <property type="project" value="UniProtKB-SubCell"/>
</dbReference>
<dbReference type="OrthoDB" id="6079986at2"/>
<dbReference type="PANTHER" id="PTHR23427:SF2">
    <property type="entry name" value="SURFEIT LOCUS PROTEIN 1"/>
    <property type="match status" value="1"/>
</dbReference>
<dbReference type="PROSITE" id="PS50895">
    <property type="entry name" value="SURF1"/>
    <property type="match status" value="1"/>
</dbReference>
<dbReference type="CDD" id="cd06662">
    <property type="entry name" value="SURF1"/>
    <property type="match status" value="1"/>
</dbReference>
<dbReference type="EMBL" id="RCZC01000002">
    <property type="protein sequence ID" value="TPG54103.1"/>
    <property type="molecule type" value="Genomic_DNA"/>
</dbReference>
<comment type="caution">
    <text evidence="7">The sequence shown here is derived from an EMBL/GenBank/DDBJ whole genome shotgun (WGS) entry which is preliminary data.</text>
</comment>
<evidence type="ECO:0000256" key="6">
    <source>
        <dbReference type="RuleBase" id="RU363076"/>
    </source>
</evidence>
<protein>
    <recommendedName>
        <fullName evidence="6">SURF1-like protein</fullName>
    </recommendedName>
</protein>
<dbReference type="PANTHER" id="PTHR23427">
    <property type="entry name" value="SURFEIT LOCUS PROTEIN"/>
    <property type="match status" value="1"/>
</dbReference>
<dbReference type="InterPro" id="IPR045214">
    <property type="entry name" value="Surf1/Surf4"/>
</dbReference>
<evidence type="ECO:0000256" key="5">
    <source>
        <dbReference type="ARBA" id="ARBA00023136"/>
    </source>
</evidence>
<dbReference type="InterPro" id="IPR002994">
    <property type="entry name" value="Surf1/Shy1"/>
</dbReference>
<comment type="subcellular location">
    <subcellularLocation>
        <location evidence="6">Cell membrane</location>
        <topology evidence="6">Multi-pass membrane protein</topology>
    </subcellularLocation>
    <subcellularLocation>
        <location evidence="1">Membrane</location>
    </subcellularLocation>
</comment>